<dbReference type="PANTHER" id="PTHR34800">
    <property type="entry name" value="TETRAPYRROLE-BINDING PROTEIN, CHLOROPLASTIC"/>
    <property type="match status" value="1"/>
</dbReference>
<comment type="caution">
    <text evidence="3">The sequence shown here is derived from an EMBL/GenBank/DDBJ whole genome shotgun (WGS) entry which is preliminary data.</text>
</comment>
<sequence length="189" mass="21155">MLPLLLLLSLLLPSSPLSPPPLPKSLPSAVSFDFVPLATALQTGDLKSADQLTRDALVVLSGAAAKNRDFAYFSEIKDIPKVDMGTMERLWLAHSGGRLGFSVQRRLWRSRGVGLDFELFCKKVGWTVVEGETVRKRRWFGESEFCYELGECKEGHLPLTSALRGTAVLKKLMEHPVWEDESWREEPGE</sequence>
<gene>
    <name evidence="3" type="ORF">TeGR_g9973</name>
</gene>
<keyword evidence="4" id="KW-1185">Reference proteome</keyword>
<reference evidence="3 4" key="1">
    <citation type="journal article" date="2023" name="Commun. Biol.">
        <title>Genome analysis of Parmales, the sister group of diatoms, reveals the evolutionary specialization of diatoms from phago-mixotrophs to photoautotrophs.</title>
        <authorList>
            <person name="Ban H."/>
            <person name="Sato S."/>
            <person name="Yoshikawa S."/>
            <person name="Yamada K."/>
            <person name="Nakamura Y."/>
            <person name="Ichinomiya M."/>
            <person name="Sato N."/>
            <person name="Blanc-Mathieu R."/>
            <person name="Endo H."/>
            <person name="Kuwata A."/>
            <person name="Ogata H."/>
        </authorList>
    </citation>
    <scope>NUCLEOTIDE SEQUENCE [LARGE SCALE GENOMIC DNA]</scope>
</reference>
<dbReference type="SUPFAM" id="SSF140869">
    <property type="entry name" value="GUN4-like"/>
    <property type="match status" value="1"/>
</dbReference>
<keyword evidence="1" id="KW-0732">Signal</keyword>
<evidence type="ECO:0000313" key="3">
    <source>
        <dbReference type="EMBL" id="GMI36321.1"/>
    </source>
</evidence>
<dbReference type="Gene3D" id="1.25.40.620">
    <property type="match status" value="1"/>
</dbReference>
<protein>
    <recommendedName>
        <fullName evidence="2">GUN4-like domain-containing protein</fullName>
    </recommendedName>
</protein>
<dbReference type="Proteomes" id="UP001165060">
    <property type="component" value="Unassembled WGS sequence"/>
</dbReference>
<dbReference type="PANTHER" id="PTHR34800:SF1">
    <property type="entry name" value="TETRAPYRROLE-BINDING PROTEIN, CHLOROPLASTIC"/>
    <property type="match status" value="1"/>
</dbReference>
<feature type="signal peptide" evidence="1">
    <location>
        <begin position="1"/>
        <end position="16"/>
    </location>
</feature>
<organism evidence="3 4">
    <name type="scientific">Tetraparma gracilis</name>
    <dbReference type="NCBI Taxonomy" id="2962635"/>
    <lineage>
        <taxon>Eukaryota</taxon>
        <taxon>Sar</taxon>
        <taxon>Stramenopiles</taxon>
        <taxon>Ochrophyta</taxon>
        <taxon>Bolidophyceae</taxon>
        <taxon>Parmales</taxon>
        <taxon>Triparmaceae</taxon>
        <taxon>Tetraparma</taxon>
    </lineage>
</organism>
<proteinExistence type="predicted"/>
<dbReference type="EMBL" id="BRYB01001917">
    <property type="protein sequence ID" value="GMI36321.1"/>
    <property type="molecule type" value="Genomic_DNA"/>
</dbReference>
<evidence type="ECO:0000313" key="4">
    <source>
        <dbReference type="Proteomes" id="UP001165060"/>
    </source>
</evidence>
<accession>A0ABQ6MZY1</accession>
<name>A0ABQ6MZY1_9STRA</name>
<dbReference type="Gene3D" id="1.10.10.1770">
    <property type="entry name" value="Gun4-like"/>
    <property type="match status" value="1"/>
</dbReference>
<dbReference type="InterPro" id="IPR037215">
    <property type="entry name" value="GUN4-like_sf"/>
</dbReference>
<dbReference type="Pfam" id="PF05419">
    <property type="entry name" value="GUN4"/>
    <property type="match status" value="1"/>
</dbReference>
<feature type="chain" id="PRO_5046730970" description="GUN4-like domain-containing protein" evidence="1">
    <location>
        <begin position="17"/>
        <end position="189"/>
    </location>
</feature>
<feature type="domain" description="GUN4-like" evidence="2">
    <location>
        <begin position="29"/>
        <end position="176"/>
    </location>
</feature>
<evidence type="ECO:0000256" key="1">
    <source>
        <dbReference type="SAM" id="SignalP"/>
    </source>
</evidence>
<evidence type="ECO:0000259" key="2">
    <source>
        <dbReference type="Pfam" id="PF05419"/>
    </source>
</evidence>
<dbReference type="InterPro" id="IPR008629">
    <property type="entry name" value="GUN4-like"/>
</dbReference>